<dbReference type="AlphaFoldDB" id="A0A811T4J4"/>
<keyword evidence="1" id="KW-0812">Transmembrane</keyword>
<keyword evidence="1" id="KW-0472">Membrane</keyword>
<comment type="caution">
    <text evidence="2">The sequence shown here is derived from an EMBL/GenBank/DDBJ whole genome shotgun (WGS) entry which is preliminary data.</text>
</comment>
<evidence type="ECO:0008006" key="4">
    <source>
        <dbReference type="Google" id="ProtNLM"/>
    </source>
</evidence>
<evidence type="ECO:0000313" key="3">
    <source>
        <dbReference type="Proteomes" id="UP000612009"/>
    </source>
</evidence>
<reference evidence="2" key="1">
    <citation type="submission" date="2020-10" db="EMBL/GenBank/DDBJ databases">
        <authorList>
            <person name="Hahn C.J."/>
            <person name="Laso-Perez R."/>
            <person name="Vulcano F."/>
            <person name="Vaziourakis K.-M."/>
            <person name="Stokke R."/>
            <person name="Steen I.H."/>
            <person name="Teske A."/>
            <person name="Boetius A."/>
            <person name="Liebeke M."/>
            <person name="Amann R."/>
            <person name="Knittel K."/>
        </authorList>
    </citation>
    <scope>NUCLEOTIDE SEQUENCE</scope>
    <source>
        <strain evidence="2">Gfbio:e3339647-f889-4370-9287-4fb5cb688e4c:AG392J18_GoMArc1</strain>
    </source>
</reference>
<feature type="transmembrane region" description="Helical" evidence="1">
    <location>
        <begin position="12"/>
        <end position="32"/>
    </location>
</feature>
<protein>
    <recommendedName>
        <fullName evidence="4">DUF4760 domain-containing protein</fullName>
    </recommendedName>
</protein>
<dbReference type="EMBL" id="CAJHIR010000011">
    <property type="protein sequence ID" value="CAD6492206.1"/>
    <property type="molecule type" value="Genomic_DNA"/>
</dbReference>
<gene>
    <name evidence="2" type="ORF">LAKADJCE_00255</name>
</gene>
<evidence type="ECO:0000256" key="1">
    <source>
        <dbReference type="SAM" id="Phobius"/>
    </source>
</evidence>
<proteinExistence type="predicted"/>
<keyword evidence="1" id="KW-1133">Transmembrane helix</keyword>
<dbReference type="Proteomes" id="UP000612009">
    <property type="component" value="Unassembled WGS sequence"/>
</dbReference>
<organism evidence="2 3">
    <name type="scientific">Candidatus Argoarchaeum ethanivorans</name>
    <dbReference type="NCBI Taxonomy" id="2608793"/>
    <lineage>
        <taxon>Archaea</taxon>
        <taxon>Methanobacteriati</taxon>
        <taxon>Methanobacteriota</taxon>
        <taxon>Stenosarchaea group</taxon>
        <taxon>Methanomicrobia</taxon>
        <taxon>Methanosarcinales</taxon>
        <taxon>Methanosarcinales incertae sedis</taxon>
        <taxon>GOM Arc I cluster</taxon>
        <taxon>Candidatus Argoarchaeum</taxon>
    </lineage>
</organism>
<name>A0A811T4J4_9EURY</name>
<sequence length="162" mass="18600">MVIMNSTDITAWSTVILSIITFVYVILTHNILKEQRKSIKIAALERKLEKVYSPLAEAKTGLNVGNLDSVCSVPDDESIARAYREFAGKLSKVSENYGHLIDQDIIQNYSKLWNMTWDDSVGISYVIDIRENYDILIEDFNKDVMARKNKYKIELDKLEGNF</sequence>
<accession>A0A811T4J4</accession>
<evidence type="ECO:0000313" key="2">
    <source>
        <dbReference type="EMBL" id="CAD6492206.1"/>
    </source>
</evidence>